<evidence type="ECO:0000256" key="1">
    <source>
        <dbReference type="SAM" id="Phobius"/>
    </source>
</evidence>
<feature type="transmembrane region" description="Helical" evidence="1">
    <location>
        <begin position="31"/>
        <end position="49"/>
    </location>
</feature>
<dbReference type="Proteomes" id="UP000425960">
    <property type="component" value="Chromosome"/>
</dbReference>
<gene>
    <name evidence="2" type="ORF">DSCO28_08310</name>
</gene>
<keyword evidence="1" id="KW-0812">Transmembrane</keyword>
<evidence type="ECO:0000313" key="2">
    <source>
        <dbReference type="EMBL" id="BBO80265.1"/>
    </source>
</evidence>
<proteinExistence type="predicted"/>
<dbReference type="EMBL" id="AP021876">
    <property type="protein sequence ID" value="BBO80265.1"/>
    <property type="molecule type" value="Genomic_DNA"/>
</dbReference>
<evidence type="ECO:0000313" key="3">
    <source>
        <dbReference type="Proteomes" id="UP000425960"/>
    </source>
</evidence>
<name>A0A5K7ZJ79_9BACT</name>
<protein>
    <submittedName>
        <fullName evidence="2">Uncharacterized protein</fullName>
    </submittedName>
</protein>
<sequence>MYSIIKKYSFHLNTTYPFFVEINPGFGFEGYLIKLFALLIYARLYAFIVHSMRSDYLFRIRNIMGLNYAKLMRHYSHRRRD</sequence>
<keyword evidence="1" id="KW-0472">Membrane</keyword>
<dbReference type="AlphaFoldDB" id="A0A5K7ZJ79"/>
<keyword evidence="1" id="KW-1133">Transmembrane helix</keyword>
<dbReference type="KEGG" id="dov:DSCO28_08310"/>
<reference evidence="2 3" key="1">
    <citation type="submission" date="2019-11" db="EMBL/GenBank/DDBJ databases">
        <title>Comparative genomics of hydrocarbon-degrading Desulfosarcina strains.</title>
        <authorList>
            <person name="Watanabe M."/>
            <person name="Kojima H."/>
            <person name="Fukui M."/>
        </authorList>
    </citation>
    <scope>NUCLEOTIDE SEQUENCE [LARGE SCALE GENOMIC DNA]</scope>
    <source>
        <strain evidence="2 3">28bB2T</strain>
    </source>
</reference>
<accession>A0A5K7ZJ79</accession>
<organism evidence="2 3">
    <name type="scientific">Desulfosarcina ovata subsp. sediminis</name>
    <dbReference type="NCBI Taxonomy" id="885957"/>
    <lineage>
        <taxon>Bacteria</taxon>
        <taxon>Pseudomonadati</taxon>
        <taxon>Thermodesulfobacteriota</taxon>
        <taxon>Desulfobacteria</taxon>
        <taxon>Desulfobacterales</taxon>
        <taxon>Desulfosarcinaceae</taxon>
        <taxon>Desulfosarcina</taxon>
    </lineage>
</organism>